<evidence type="ECO:0000313" key="1">
    <source>
        <dbReference type="EMBL" id="KAH7928177.1"/>
    </source>
</evidence>
<organism evidence="1 2">
    <name type="scientific">Leucogyrophana mollusca</name>
    <dbReference type="NCBI Taxonomy" id="85980"/>
    <lineage>
        <taxon>Eukaryota</taxon>
        <taxon>Fungi</taxon>
        <taxon>Dikarya</taxon>
        <taxon>Basidiomycota</taxon>
        <taxon>Agaricomycotina</taxon>
        <taxon>Agaricomycetes</taxon>
        <taxon>Agaricomycetidae</taxon>
        <taxon>Boletales</taxon>
        <taxon>Boletales incertae sedis</taxon>
        <taxon>Leucogyrophana</taxon>
    </lineage>
</organism>
<dbReference type="EMBL" id="MU266356">
    <property type="protein sequence ID" value="KAH7928177.1"/>
    <property type="molecule type" value="Genomic_DNA"/>
</dbReference>
<evidence type="ECO:0000313" key="2">
    <source>
        <dbReference type="Proteomes" id="UP000790709"/>
    </source>
</evidence>
<keyword evidence="2" id="KW-1185">Reference proteome</keyword>
<reference evidence="1" key="1">
    <citation type="journal article" date="2021" name="New Phytol.">
        <title>Evolutionary innovations through gain and loss of genes in the ectomycorrhizal Boletales.</title>
        <authorList>
            <person name="Wu G."/>
            <person name="Miyauchi S."/>
            <person name="Morin E."/>
            <person name="Kuo A."/>
            <person name="Drula E."/>
            <person name="Varga T."/>
            <person name="Kohler A."/>
            <person name="Feng B."/>
            <person name="Cao Y."/>
            <person name="Lipzen A."/>
            <person name="Daum C."/>
            <person name="Hundley H."/>
            <person name="Pangilinan J."/>
            <person name="Johnson J."/>
            <person name="Barry K."/>
            <person name="LaButti K."/>
            <person name="Ng V."/>
            <person name="Ahrendt S."/>
            <person name="Min B."/>
            <person name="Choi I.G."/>
            <person name="Park H."/>
            <person name="Plett J.M."/>
            <person name="Magnuson J."/>
            <person name="Spatafora J.W."/>
            <person name="Nagy L.G."/>
            <person name="Henrissat B."/>
            <person name="Grigoriev I.V."/>
            <person name="Yang Z.L."/>
            <person name="Xu J."/>
            <person name="Martin F.M."/>
        </authorList>
    </citation>
    <scope>NUCLEOTIDE SEQUENCE</scope>
    <source>
        <strain evidence="1">KUC20120723A-06</strain>
    </source>
</reference>
<gene>
    <name evidence="1" type="ORF">BV22DRAFT_1030995</name>
</gene>
<proteinExistence type="predicted"/>
<comment type="caution">
    <text evidence="1">The sequence shown here is derived from an EMBL/GenBank/DDBJ whole genome shotgun (WGS) entry which is preliminary data.</text>
</comment>
<sequence>MARPDSPVTGSPPTGSGPERLSPSTAVLPANHKLRIPGTTSGRALIDQHNRNVLQTLLKPPTIKQSLEGILERSFRYTGQHCHCVTLIAPSNPCLHFDGFGAVGLPLSGRDAESLKVFSTNSEAPNCWQIWVPCLTTRNPAWDSFMEAVVTIVWQALIPFFARPNWQLTSMVLQGTGATLPPHKRVGTTSFATLDIVLPSSYEGGQWQVGHGDANSDFSLSQFSAFTTYLLAWHSDATVALQPVTSGYRAVLRYQLFHQPHEPMTCLPNMLAPTRQLRDTLAKWINSSDDAKPKVLAYVMRRDYGQVPVRAAGDLRGEDFHRAAHLRPICEQLGLKLRLARLQAVMVGLASDHLDVSFRGCGHRYQMGRPQLGTQPMPVMVAVKHCSILLHSLRDLFGFEVDDIGSAFIPPEDVLYCPPFARQYPDLIDYGGYRDEAPGTLHYWYSRDALVLYEEHKELEIFGKSSTIPSALQILNGVDPRFIYPREKSHAVSTARELASADNRYISAMSEIAIKWRDSSLWEVIVMSSDLAQKSLTLEAVLCTQACKTFSFANVMEILQRYCELVGVPSLRVVASLPSHVMEEGRFTAVRWCAERVRDVLGAEVALALRDADTLVAVVESLDLRFLEQVILVALLAKSRSRAFWKRFFDLLQEQYPELLTRGQGSDSDASTPHPDPLAEYPRLSFLAKSGFDIDTLPEVLKVEVHAMK</sequence>
<dbReference type="Proteomes" id="UP000790709">
    <property type="component" value="Unassembled WGS sequence"/>
</dbReference>
<accession>A0ACB8BRV0</accession>
<name>A0ACB8BRV0_9AGAM</name>
<protein>
    <submittedName>
        <fullName evidence="1">Uncharacterized protein</fullName>
    </submittedName>
</protein>